<dbReference type="AlphaFoldDB" id="A0A4U0UCA3"/>
<evidence type="ECO:0008006" key="4">
    <source>
        <dbReference type="Google" id="ProtNLM"/>
    </source>
</evidence>
<feature type="region of interest" description="Disordered" evidence="1">
    <location>
        <begin position="1"/>
        <end position="24"/>
    </location>
</feature>
<dbReference type="PANTHER" id="PTHR43591:SF10">
    <property type="entry name" value="ABC TRANSMEMBRANE TYPE-1 DOMAIN-CONTAINING PROTEIN-RELATED"/>
    <property type="match status" value="1"/>
</dbReference>
<keyword evidence="3" id="KW-1185">Reference proteome</keyword>
<protein>
    <recommendedName>
        <fullName evidence="4">Methyltransferase</fullName>
    </recommendedName>
</protein>
<dbReference type="Proteomes" id="UP000308549">
    <property type="component" value="Unassembled WGS sequence"/>
</dbReference>
<name>A0A4U0UCA3_9PEZI</name>
<dbReference type="OrthoDB" id="2013972at2759"/>
<proteinExistence type="predicted"/>
<dbReference type="EMBL" id="NAJL01000003">
    <property type="protein sequence ID" value="TKA33110.1"/>
    <property type="molecule type" value="Genomic_DNA"/>
</dbReference>
<reference evidence="2 3" key="1">
    <citation type="submission" date="2017-03" db="EMBL/GenBank/DDBJ databases">
        <title>Genomes of endolithic fungi from Antarctica.</title>
        <authorList>
            <person name="Coleine C."/>
            <person name="Masonjones S."/>
            <person name="Stajich J.E."/>
        </authorList>
    </citation>
    <scope>NUCLEOTIDE SEQUENCE [LARGE SCALE GENOMIC DNA]</scope>
    <source>
        <strain evidence="2 3">CCFEE 6315</strain>
    </source>
</reference>
<evidence type="ECO:0000313" key="2">
    <source>
        <dbReference type="EMBL" id="TKA33110.1"/>
    </source>
</evidence>
<dbReference type="SUPFAM" id="SSF53335">
    <property type="entry name" value="S-adenosyl-L-methionine-dependent methyltransferases"/>
    <property type="match status" value="1"/>
</dbReference>
<dbReference type="Pfam" id="PF13489">
    <property type="entry name" value="Methyltransf_23"/>
    <property type="match status" value="1"/>
</dbReference>
<dbReference type="CDD" id="cd02440">
    <property type="entry name" value="AdoMet_MTases"/>
    <property type="match status" value="1"/>
</dbReference>
<comment type="caution">
    <text evidence="2">The sequence shown here is derived from an EMBL/GenBank/DDBJ whole genome shotgun (WGS) entry which is preliminary data.</text>
</comment>
<accession>A0A4U0UCA3</accession>
<dbReference type="Gene3D" id="3.40.50.150">
    <property type="entry name" value="Vaccinia Virus protein VP39"/>
    <property type="match status" value="1"/>
</dbReference>
<evidence type="ECO:0000313" key="3">
    <source>
        <dbReference type="Proteomes" id="UP000308549"/>
    </source>
</evidence>
<dbReference type="InterPro" id="IPR029063">
    <property type="entry name" value="SAM-dependent_MTases_sf"/>
</dbReference>
<evidence type="ECO:0000256" key="1">
    <source>
        <dbReference type="SAM" id="MobiDB-lite"/>
    </source>
</evidence>
<organism evidence="2 3">
    <name type="scientific">Salinomyces thailandicus</name>
    <dbReference type="NCBI Taxonomy" id="706561"/>
    <lineage>
        <taxon>Eukaryota</taxon>
        <taxon>Fungi</taxon>
        <taxon>Dikarya</taxon>
        <taxon>Ascomycota</taxon>
        <taxon>Pezizomycotina</taxon>
        <taxon>Dothideomycetes</taxon>
        <taxon>Dothideomycetidae</taxon>
        <taxon>Mycosphaerellales</taxon>
        <taxon>Teratosphaeriaceae</taxon>
        <taxon>Salinomyces</taxon>
    </lineage>
</organism>
<sequence length="332" mass="37543">MSSDQPAAAPPTETGPSPDDTLQALDVDDSAYSADSAYTDDDYQSYATSLSSSARSFKWQHGRRFHAYREGAYNFPNDEREQDRLDLFHELFTMSLGGKLYLAPVEKIERVLDIGTGTGIWALEVGDQHPSCEVLANDLSPIQPTWVPPNVLFEVDDCEDEWPNRKPFDLIHGRYLAGSIQDWPALLRQCYSQTSKGGWVELQDLDLQNYSEDNSISPDNQVLKLYEVLLQGCEKIGRTASPGTHLRQWVEAAGFKNVHERVFKLPVGPWPRDPTMRQIGAMNLAQLLEGLEAFTLGLFTRVLNWSPDEVQVFLSKVRRDAFKKDVHMIHNL</sequence>
<dbReference type="PANTHER" id="PTHR43591">
    <property type="entry name" value="METHYLTRANSFERASE"/>
    <property type="match status" value="1"/>
</dbReference>
<dbReference type="GO" id="GO:0008168">
    <property type="term" value="F:methyltransferase activity"/>
    <property type="evidence" value="ECO:0007669"/>
    <property type="project" value="TreeGrafter"/>
</dbReference>
<gene>
    <name evidence="2" type="ORF">B0A50_00663</name>
</gene>